<dbReference type="InterPro" id="IPR036691">
    <property type="entry name" value="Endo/exonu/phosph_ase_sf"/>
</dbReference>
<dbReference type="PANTHER" id="PTHR33710">
    <property type="entry name" value="BNAC02G09200D PROTEIN"/>
    <property type="match status" value="1"/>
</dbReference>
<reference evidence="1" key="1">
    <citation type="journal article" date="2025" name="Foods">
        <title>Unveiling the Microbial Signatures of Arabica Coffee Cherries: Insights into Ripeness Specific Diversity, Functional Traits, and Implications for Quality and Safety.</title>
        <authorList>
            <consortium name="RefSeq"/>
            <person name="Tenea G.N."/>
            <person name="Cifuentes V."/>
            <person name="Reyes P."/>
            <person name="Cevallos-Vallejos M."/>
        </authorList>
    </citation>
    <scope>NUCLEOTIDE SEQUENCE [LARGE SCALE GENOMIC DNA]</scope>
</reference>
<dbReference type="PANTHER" id="PTHR33710:SF71">
    <property type="entry name" value="ENDONUCLEASE_EXONUCLEASE_PHOSPHATASE DOMAIN-CONTAINING PROTEIN"/>
    <property type="match status" value="1"/>
</dbReference>
<dbReference type="OrthoDB" id="983824at2759"/>
<dbReference type="AlphaFoldDB" id="A0A6P6WT21"/>
<organism evidence="1 2">
    <name type="scientific">Coffea arabica</name>
    <name type="common">Arabian coffee</name>
    <dbReference type="NCBI Taxonomy" id="13443"/>
    <lineage>
        <taxon>Eukaryota</taxon>
        <taxon>Viridiplantae</taxon>
        <taxon>Streptophyta</taxon>
        <taxon>Embryophyta</taxon>
        <taxon>Tracheophyta</taxon>
        <taxon>Spermatophyta</taxon>
        <taxon>Magnoliopsida</taxon>
        <taxon>eudicotyledons</taxon>
        <taxon>Gunneridae</taxon>
        <taxon>Pentapetalae</taxon>
        <taxon>asterids</taxon>
        <taxon>lamiids</taxon>
        <taxon>Gentianales</taxon>
        <taxon>Rubiaceae</taxon>
        <taxon>Ixoroideae</taxon>
        <taxon>Gardenieae complex</taxon>
        <taxon>Bertiereae - Coffeeae clade</taxon>
        <taxon>Coffeeae</taxon>
        <taxon>Coffea</taxon>
    </lineage>
</organism>
<accession>A0A6P6WT21</accession>
<dbReference type="Proteomes" id="UP001652660">
    <property type="component" value="Chromosome 3c"/>
</dbReference>
<dbReference type="Gene3D" id="3.60.10.10">
    <property type="entry name" value="Endonuclease/exonuclease/phosphatase"/>
    <property type="match status" value="1"/>
</dbReference>
<name>A0A6P6WT21_COFAR</name>
<evidence type="ECO:0000313" key="2">
    <source>
        <dbReference type="RefSeq" id="XP_027118500.1"/>
    </source>
</evidence>
<evidence type="ECO:0000313" key="1">
    <source>
        <dbReference type="Proteomes" id="UP001652660"/>
    </source>
</evidence>
<dbReference type="RefSeq" id="XP_071939884.1">
    <property type="nucleotide sequence ID" value="XM_072083783.1"/>
</dbReference>
<dbReference type="SUPFAM" id="SSF56219">
    <property type="entry name" value="DNase I-like"/>
    <property type="match status" value="1"/>
</dbReference>
<proteinExistence type="predicted"/>
<dbReference type="GeneID" id="113735705"/>
<dbReference type="Proteomes" id="UP001652660">
    <property type="component" value="Chromosome 3e"/>
</dbReference>
<evidence type="ECO:0000313" key="3">
    <source>
        <dbReference type="RefSeq" id="XP_071939884.1"/>
    </source>
</evidence>
<gene>
    <name evidence="2" type="primary">LOC113735705</name>
    <name evidence="3" type="synonym">LOC140038428</name>
</gene>
<protein>
    <submittedName>
        <fullName evidence="2">Uncharacterized protein LOC113735705</fullName>
    </submittedName>
</protein>
<reference evidence="2" key="2">
    <citation type="submission" date="2025-04" db="UniProtKB">
        <authorList>
            <consortium name="RefSeq"/>
        </authorList>
    </citation>
    <scope>IDENTIFICATION</scope>
    <source>
        <tissue evidence="2 3">Leaves</tissue>
    </source>
</reference>
<keyword evidence="1" id="KW-1185">Reference proteome</keyword>
<sequence>MEAVAARSHGPWLVAGNFNIISNATERSGGAPPNPRNMVEFNKAVFNCGLSDMGFEGSQFIWTNGVVWQHLDRALSNGAWTKLLGCSKVMHLMRGRSDHAPLVIRCDFLVVVKEVWQTPVNATGIRAFFNKLRNTKDRFRQWNRDSFDNIFQKVRDAEVLLHQRELAYDVARDEISRASLGEARVIHAHALAVECDYWRQKSAIKWIQSGDANTKFFHSMVRQKRSTNSISRIKDVVGH</sequence>
<dbReference type="RefSeq" id="XP_027118500.1">
    <property type="nucleotide sequence ID" value="XM_027262699.1"/>
</dbReference>